<dbReference type="RefSeq" id="WP_408076475.1">
    <property type="nucleotide sequence ID" value="NZ_JBELQC010000001.1"/>
</dbReference>
<sequence>MLRGLILSHPRIAAALVLLALAVKLAVPAGFMPVAQSGKILVMVCTGMGQQQMEIDVPGMPAKEDGATRTAGQPCAFAGLAMPMLPGADPLLLAAALVFILALGFLALALPRVARARHAWPPLRGPPALS</sequence>
<evidence type="ECO:0000256" key="1">
    <source>
        <dbReference type="SAM" id="Phobius"/>
    </source>
</evidence>
<accession>A0ABW8YGX8</accession>
<feature type="transmembrane region" description="Helical" evidence="1">
    <location>
        <begin position="91"/>
        <end position="110"/>
    </location>
</feature>
<keyword evidence="1" id="KW-0812">Transmembrane</keyword>
<keyword evidence="1" id="KW-1133">Transmembrane helix</keyword>
<evidence type="ECO:0008006" key="4">
    <source>
        <dbReference type="Google" id="ProtNLM"/>
    </source>
</evidence>
<dbReference type="EMBL" id="JBELQC010000001">
    <property type="protein sequence ID" value="MFL9839501.1"/>
    <property type="molecule type" value="Genomic_DNA"/>
</dbReference>
<dbReference type="Proteomes" id="UP001629244">
    <property type="component" value="Unassembled WGS sequence"/>
</dbReference>
<evidence type="ECO:0000313" key="2">
    <source>
        <dbReference type="EMBL" id="MFL9839501.1"/>
    </source>
</evidence>
<organism evidence="2 3">
    <name type="scientific">Sphingomonas plantiphila</name>
    <dbReference type="NCBI Taxonomy" id="3163295"/>
    <lineage>
        <taxon>Bacteria</taxon>
        <taxon>Pseudomonadati</taxon>
        <taxon>Pseudomonadota</taxon>
        <taxon>Alphaproteobacteria</taxon>
        <taxon>Sphingomonadales</taxon>
        <taxon>Sphingomonadaceae</taxon>
        <taxon>Sphingomonas</taxon>
    </lineage>
</organism>
<evidence type="ECO:0000313" key="3">
    <source>
        <dbReference type="Proteomes" id="UP001629244"/>
    </source>
</evidence>
<keyword evidence="1" id="KW-0472">Membrane</keyword>
<proteinExistence type="predicted"/>
<keyword evidence="3" id="KW-1185">Reference proteome</keyword>
<protein>
    <recommendedName>
        <fullName evidence="4">DUF2946 domain-containing protein</fullName>
    </recommendedName>
</protein>
<reference evidence="2 3" key="1">
    <citation type="submission" date="2024-06" db="EMBL/GenBank/DDBJ databases">
        <authorList>
            <person name="Kaempfer P."/>
            <person name="Viver T."/>
        </authorList>
    </citation>
    <scope>NUCLEOTIDE SEQUENCE [LARGE SCALE GENOMIC DNA]</scope>
    <source>
        <strain evidence="2 3">ST-64</strain>
    </source>
</reference>
<gene>
    <name evidence="2" type="ORF">ABS767_00875</name>
</gene>
<comment type="caution">
    <text evidence="2">The sequence shown here is derived from an EMBL/GenBank/DDBJ whole genome shotgun (WGS) entry which is preliminary data.</text>
</comment>
<name>A0ABW8YGX8_9SPHN</name>